<dbReference type="AlphaFoldDB" id="A0A1Y2FJW6"/>
<dbReference type="OrthoDB" id="337735at2759"/>
<name>A0A1Y2FJW6_PROLT</name>
<dbReference type="GO" id="GO:0016538">
    <property type="term" value="F:cyclin-dependent protein serine/threonine kinase regulator activity"/>
    <property type="evidence" value="ECO:0007669"/>
    <property type="project" value="TreeGrafter"/>
</dbReference>
<keyword evidence="2" id="KW-1185">Reference proteome</keyword>
<dbReference type="GO" id="GO:0019901">
    <property type="term" value="F:protein kinase binding"/>
    <property type="evidence" value="ECO:0007669"/>
    <property type="project" value="InterPro"/>
</dbReference>
<dbReference type="SUPFAM" id="SSF47954">
    <property type="entry name" value="Cyclin-like"/>
    <property type="match status" value="1"/>
</dbReference>
<dbReference type="Proteomes" id="UP000193685">
    <property type="component" value="Unassembled WGS sequence"/>
</dbReference>
<dbReference type="OMA" id="FQTYCAY"/>
<dbReference type="InterPro" id="IPR013922">
    <property type="entry name" value="Cyclin_PHO80-like"/>
</dbReference>
<dbReference type="CDD" id="cd20558">
    <property type="entry name" value="CYCLIN_ScPCL7-like"/>
    <property type="match status" value="1"/>
</dbReference>
<sequence>MQQPKHIPPHFYDADTQDLVVLIADMIHQLIAHNDRLPLTPAGLTRFHSRAPPAISVQDYLSRIVRYTSLERIALLSTVVYIDRLCSAFPAFVVSSLTIHRFLITATTVASKGLCDAFCTNTHYAKVGGVTLSELNVLELEFLAKLGWRILSNPQELQTYYVNLSLNSPKFKRMLSDEEQRLLAQSPPSQATEATQEETLDAITTTPIAAAPPQIALTQARLHPQPTPTPSQPCVW</sequence>
<accession>A0A1Y2FJW6</accession>
<dbReference type="GO" id="GO:0000307">
    <property type="term" value="C:cyclin-dependent protein kinase holoenzyme complex"/>
    <property type="evidence" value="ECO:0007669"/>
    <property type="project" value="TreeGrafter"/>
</dbReference>
<evidence type="ECO:0000313" key="2">
    <source>
        <dbReference type="Proteomes" id="UP000193685"/>
    </source>
</evidence>
<dbReference type="EMBL" id="MCFI01000006">
    <property type="protein sequence ID" value="ORY84229.1"/>
    <property type="molecule type" value="Genomic_DNA"/>
</dbReference>
<dbReference type="PANTHER" id="PTHR15615">
    <property type="match status" value="1"/>
</dbReference>
<dbReference type="STRING" id="56484.A0A1Y2FJW6"/>
<dbReference type="InterPro" id="IPR036915">
    <property type="entry name" value="Cyclin-like_sf"/>
</dbReference>
<evidence type="ECO:0000313" key="1">
    <source>
        <dbReference type="EMBL" id="ORY84229.1"/>
    </source>
</evidence>
<protein>
    <submittedName>
        <fullName evidence="1">Cyclin-domain-containing protein</fullName>
    </submittedName>
</protein>
<organism evidence="1 2">
    <name type="scientific">Protomyces lactucae-debilis</name>
    <dbReference type="NCBI Taxonomy" id="2754530"/>
    <lineage>
        <taxon>Eukaryota</taxon>
        <taxon>Fungi</taxon>
        <taxon>Dikarya</taxon>
        <taxon>Ascomycota</taxon>
        <taxon>Taphrinomycotina</taxon>
        <taxon>Taphrinomycetes</taxon>
        <taxon>Taphrinales</taxon>
        <taxon>Protomycetaceae</taxon>
        <taxon>Protomyces</taxon>
    </lineage>
</organism>
<dbReference type="GeneID" id="63788757"/>
<dbReference type="RefSeq" id="XP_040726247.1">
    <property type="nucleotide sequence ID" value="XM_040872158.1"/>
</dbReference>
<dbReference type="GO" id="GO:0005634">
    <property type="term" value="C:nucleus"/>
    <property type="evidence" value="ECO:0007669"/>
    <property type="project" value="TreeGrafter"/>
</dbReference>
<dbReference type="PANTHER" id="PTHR15615:SF117">
    <property type="entry name" value="PHO85 CYCLIN PHO80"/>
    <property type="match status" value="1"/>
</dbReference>
<reference evidence="1 2" key="1">
    <citation type="submission" date="2016-07" db="EMBL/GenBank/DDBJ databases">
        <title>Pervasive Adenine N6-methylation of Active Genes in Fungi.</title>
        <authorList>
            <consortium name="DOE Joint Genome Institute"/>
            <person name="Mondo S.J."/>
            <person name="Dannebaum R.O."/>
            <person name="Kuo R.C."/>
            <person name="Labutti K."/>
            <person name="Haridas S."/>
            <person name="Kuo A."/>
            <person name="Salamov A."/>
            <person name="Ahrendt S.R."/>
            <person name="Lipzen A."/>
            <person name="Sullivan W."/>
            <person name="Andreopoulos W.B."/>
            <person name="Clum A."/>
            <person name="Lindquist E."/>
            <person name="Daum C."/>
            <person name="Ramamoorthy G.K."/>
            <person name="Gryganskyi A."/>
            <person name="Culley D."/>
            <person name="Magnuson J.K."/>
            <person name="James T.Y."/>
            <person name="O'Malley M.A."/>
            <person name="Stajich J.E."/>
            <person name="Spatafora J.W."/>
            <person name="Visel A."/>
            <person name="Grigoriev I.V."/>
        </authorList>
    </citation>
    <scope>NUCLEOTIDE SEQUENCE [LARGE SCALE GENOMIC DNA]</scope>
    <source>
        <strain evidence="1 2">12-1054</strain>
    </source>
</reference>
<dbReference type="Pfam" id="PF08613">
    <property type="entry name" value="Cyclin"/>
    <property type="match status" value="1"/>
</dbReference>
<gene>
    <name evidence="1" type="ORF">BCR37DRAFT_409608</name>
</gene>
<comment type="caution">
    <text evidence="1">The sequence shown here is derived from an EMBL/GenBank/DDBJ whole genome shotgun (WGS) entry which is preliminary data.</text>
</comment>
<proteinExistence type="predicted"/>
<dbReference type="Gene3D" id="1.10.472.10">
    <property type="entry name" value="Cyclin-like"/>
    <property type="match status" value="1"/>
</dbReference>